<dbReference type="InterPro" id="IPR011234">
    <property type="entry name" value="Fumarylacetoacetase-like_C"/>
</dbReference>
<dbReference type="SUPFAM" id="SSF56529">
    <property type="entry name" value="FAH"/>
    <property type="match status" value="1"/>
</dbReference>
<feature type="domain" description="Fumarylacetoacetase-like C-terminal" evidence="2">
    <location>
        <begin position="90"/>
        <end position="261"/>
    </location>
</feature>
<protein>
    <submittedName>
        <fullName evidence="3">2-keto-4-pentenoate hydratase</fullName>
    </submittedName>
</protein>
<dbReference type="Proteomes" id="UP001596263">
    <property type="component" value="Unassembled WGS sequence"/>
</dbReference>
<evidence type="ECO:0000313" key="4">
    <source>
        <dbReference type="Proteomes" id="UP001596263"/>
    </source>
</evidence>
<evidence type="ECO:0000256" key="1">
    <source>
        <dbReference type="ARBA" id="ARBA00023239"/>
    </source>
</evidence>
<keyword evidence="1" id="KW-0456">Lyase</keyword>
<gene>
    <name evidence="3" type="ORF">ACFPQ9_16160</name>
</gene>
<dbReference type="EMBL" id="JBHSKM010000008">
    <property type="protein sequence ID" value="MFC5215377.1"/>
    <property type="molecule type" value="Genomic_DNA"/>
</dbReference>
<name>A0ABW0CJH1_STRCD</name>
<reference evidence="4" key="1">
    <citation type="journal article" date="2019" name="Int. J. Syst. Evol. Microbiol.">
        <title>The Global Catalogue of Microorganisms (GCM) 10K type strain sequencing project: providing services to taxonomists for standard genome sequencing and annotation.</title>
        <authorList>
            <consortium name="The Broad Institute Genomics Platform"/>
            <consortium name="The Broad Institute Genome Sequencing Center for Infectious Disease"/>
            <person name="Wu L."/>
            <person name="Ma J."/>
        </authorList>
    </citation>
    <scope>NUCLEOTIDE SEQUENCE [LARGE SCALE GENOMIC DNA]</scope>
    <source>
        <strain evidence="4">KCTC 42586</strain>
    </source>
</reference>
<dbReference type="PANTHER" id="PTHR30143">
    <property type="entry name" value="ACID HYDRATASE"/>
    <property type="match status" value="1"/>
</dbReference>
<dbReference type="Gene3D" id="3.90.850.10">
    <property type="entry name" value="Fumarylacetoacetase-like, C-terminal domain"/>
    <property type="match status" value="1"/>
</dbReference>
<sequence>MPNSAPVAEALRGTATRLHEAHRTGKPVPSPTRDGTVTTLADAYRVQTELLQLRIAQGESVRGLRVALTSVAARRALDAAEPVLGHLTARMFLSGHRPLDAPGLIRPQIGAALAFVLGAPLSGPGVTTADAVRAVECVLPALDIADSRIEDGPASAPDLVADNAGGHTVILGTTPAAPSGTDLRLAGVVLHRDGEVAATGAGGMALGSPLEALVWAANTWQHTEFTLTAGSVVLVCGLTPPVPLDPGSTVTASLAGLGTVTAVRTR</sequence>
<organism evidence="3 4">
    <name type="scientific">Streptomyces coerulescens</name>
    <dbReference type="NCBI Taxonomy" id="29304"/>
    <lineage>
        <taxon>Bacteria</taxon>
        <taxon>Bacillati</taxon>
        <taxon>Actinomycetota</taxon>
        <taxon>Actinomycetes</taxon>
        <taxon>Kitasatosporales</taxon>
        <taxon>Streptomycetaceae</taxon>
        <taxon>Streptomyces</taxon>
    </lineage>
</organism>
<comment type="caution">
    <text evidence="3">The sequence shown here is derived from an EMBL/GenBank/DDBJ whole genome shotgun (WGS) entry which is preliminary data.</text>
</comment>
<accession>A0ABW0CJH1</accession>
<evidence type="ECO:0000259" key="2">
    <source>
        <dbReference type="Pfam" id="PF01557"/>
    </source>
</evidence>
<proteinExistence type="predicted"/>
<dbReference type="InterPro" id="IPR050772">
    <property type="entry name" value="Hydratase-Decarb/MhpD_sf"/>
</dbReference>
<dbReference type="InterPro" id="IPR036663">
    <property type="entry name" value="Fumarylacetoacetase_C_sf"/>
</dbReference>
<dbReference type="Pfam" id="PF01557">
    <property type="entry name" value="FAA_hydrolase"/>
    <property type="match status" value="1"/>
</dbReference>
<keyword evidence="4" id="KW-1185">Reference proteome</keyword>
<dbReference type="RefSeq" id="WP_380853251.1">
    <property type="nucleotide sequence ID" value="NZ_JBHSKM010000008.1"/>
</dbReference>
<evidence type="ECO:0000313" key="3">
    <source>
        <dbReference type="EMBL" id="MFC5215377.1"/>
    </source>
</evidence>
<dbReference type="PANTHER" id="PTHR30143:SF0">
    <property type="entry name" value="2-KETO-4-PENTENOATE HYDRATASE"/>
    <property type="match status" value="1"/>
</dbReference>